<dbReference type="Gene3D" id="2.60.40.380">
    <property type="entry name" value="Purple acid phosphatase-like, N-terminal"/>
    <property type="match status" value="2"/>
</dbReference>
<organism evidence="6 7">
    <name type="scientific">Paenibacillus alvei TS-15</name>
    <dbReference type="NCBI Taxonomy" id="1117108"/>
    <lineage>
        <taxon>Bacteria</taxon>
        <taxon>Bacillati</taxon>
        <taxon>Bacillota</taxon>
        <taxon>Bacilli</taxon>
        <taxon>Bacillales</taxon>
        <taxon>Paenibacillaceae</taxon>
        <taxon>Paenibacillus</taxon>
    </lineage>
</organism>
<dbReference type="eggNOG" id="COG3211">
    <property type="taxonomic scope" value="Bacteria"/>
</dbReference>
<dbReference type="RefSeq" id="WP_021258005.1">
    <property type="nucleotide sequence ID" value="NZ_ATMT01000005.1"/>
</dbReference>
<dbReference type="EMBL" id="ATMT01000005">
    <property type="protein sequence ID" value="EPY08990.1"/>
    <property type="molecule type" value="Genomic_DNA"/>
</dbReference>
<dbReference type="Pfam" id="PF00149">
    <property type="entry name" value="Metallophos"/>
    <property type="match status" value="2"/>
</dbReference>
<feature type="domain" description="SLH" evidence="5">
    <location>
        <begin position="1310"/>
        <end position="1370"/>
    </location>
</feature>
<dbReference type="Pfam" id="PF00395">
    <property type="entry name" value="SLH"/>
    <property type="match status" value="3"/>
</dbReference>
<dbReference type="SUPFAM" id="SSF49265">
    <property type="entry name" value="Fibronectin type III"/>
    <property type="match status" value="1"/>
</dbReference>
<feature type="compositionally biased region" description="Low complexity" evidence="2">
    <location>
        <begin position="1198"/>
        <end position="1220"/>
    </location>
</feature>
<reference evidence="6 7" key="1">
    <citation type="submission" date="2013-05" db="EMBL/GenBank/DDBJ databases">
        <authorList>
            <person name="Strain E.A."/>
            <person name="Brown E."/>
            <person name="Allard M.W."/>
            <person name="Luo Y.L."/>
        </authorList>
    </citation>
    <scope>NUCLEOTIDE SEQUENCE [LARGE SCALE GENOMIC DNA]</scope>
    <source>
        <strain evidence="6 7">TS-15</strain>
    </source>
</reference>
<dbReference type="GO" id="GO:0003993">
    <property type="term" value="F:acid phosphatase activity"/>
    <property type="evidence" value="ECO:0007669"/>
    <property type="project" value="InterPro"/>
</dbReference>
<accession>S9UET6</accession>
<dbReference type="CDD" id="cd00063">
    <property type="entry name" value="FN3"/>
    <property type="match status" value="1"/>
</dbReference>
<evidence type="ECO:0000256" key="2">
    <source>
        <dbReference type="SAM" id="MobiDB-lite"/>
    </source>
</evidence>
<dbReference type="eggNOG" id="COG5184">
    <property type="taxonomic scope" value="Bacteria"/>
</dbReference>
<dbReference type="eggNOG" id="COG1409">
    <property type="taxonomic scope" value="Bacteria"/>
</dbReference>
<evidence type="ECO:0000256" key="3">
    <source>
        <dbReference type="SAM" id="SignalP"/>
    </source>
</evidence>
<evidence type="ECO:0000313" key="7">
    <source>
        <dbReference type="Proteomes" id="UP000015344"/>
    </source>
</evidence>
<feature type="chain" id="PRO_5004571178" evidence="3">
    <location>
        <begin position="32"/>
        <end position="1425"/>
    </location>
</feature>
<evidence type="ECO:0000259" key="4">
    <source>
        <dbReference type="PROSITE" id="PS50853"/>
    </source>
</evidence>
<dbReference type="Gene3D" id="2.60.120.260">
    <property type="entry name" value="Galactose-binding domain-like"/>
    <property type="match status" value="1"/>
</dbReference>
<dbReference type="InterPro" id="IPR008963">
    <property type="entry name" value="Purple_acid_Pase-like_N"/>
</dbReference>
<feature type="domain" description="SLH" evidence="5">
    <location>
        <begin position="1246"/>
        <end position="1309"/>
    </location>
</feature>
<dbReference type="SUPFAM" id="SSF56300">
    <property type="entry name" value="Metallo-dependent phosphatases"/>
    <property type="match status" value="2"/>
</dbReference>
<dbReference type="InterPro" id="IPR001119">
    <property type="entry name" value="SLH_dom"/>
</dbReference>
<evidence type="ECO:0000256" key="1">
    <source>
        <dbReference type="ARBA" id="ARBA00022729"/>
    </source>
</evidence>
<keyword evidence="6" id="KW-0378">Hydrolase</keyword>
<dbReference type="InterPro" id="IPR029052">
    <property type="entry name" value="Metallo-depent_PP-like"/>
</dbReference>
<proteinExistence type="predicted"/>
<dbReference type="Gene3D" id="2.60.40.10">
    <property type="entry name" value="Immunoglobulins"/>
    <property type="match status" value="1"/>
</dbReference>
<dbReference type="PATRIC" id="fig|1117108.3.peg.419"/>
<protein>
    <submittedName>
        <fullName evidence="6">Phosphohydrolase</fullName>
    </submittedName>
</protein>
<dbReference type="PANTHER" id="PTHR45867">
    <property type="entry name" value="PURPLE ACID PHOSPHATASE"/>
    <property type="match status" value="1"/>
</dbReference>
<dbReference type="Pfam" id="PF00041">
    <property type="entry name" value="fn3"/>
    <property type="match status" value="1"/>
</dbReference>
<feature type="signal peptide" evidence="3">
    <location>
        <begin position="1"/>
        <end position="31"/>
    </location>
</feature>
<dbReference type="InterPro" id="IPR004843">
    <property type="entry name" value="Calcineurin-like_PHP"/>
</dbReference>
<dbReference type="InterPro" id="IPR015914">
    <property type="entry name" value="PAPs_N"/>
</dbReference>
<name>S9UET6_PAEAL</name>
<feature type="domain" description="SLH" evidence="5">
    <location>
        <begin position="1372"/>
        <end position="1425"/>
    </location>
</feature>
<keyword evidence="1 3" id="KW-0732">Signal</keyword>
<gene>
    <name evidence="6" type="ORF">PAALTS15_02022</name>
</gene>
<dbReference type="InterPro" id="IPR013783">
    <property type="entry name" value="Ig-like_fold"/>
</dbReference>
<dbReference type="Gene3D" id="3.60.21.10">
    <property type="match status" value="2"/>
</dbReference>
<sequence>MNKWMSKVLSIVLTFCLVIGAVGGAVAPVQAAELDEQSSFIAAPAANDAIILLPANSIWKYLDDGSNQMSVWRAVYDDSLWESGKAPLGYKDDGSIIQTAKFGELNKSIRYGTDKKNKHITTYFRTTIDVPNVDEFERFVGEFAYDDGFVLYLNGTEILREGMPTGDIDFKTVSLNNNGNPNLRSEADLTDKIKGALHNGTNELAAEVHQGRGNSSDLYWDMELLAYKQGIVEEGKPSSIALTYNGDPKTSMAFAWYTPKGVTGTKLEVVEADKVTGSDFPSSEANVYEGTSVTASVYMSKADKNAGKLTVFTSHKAIASGLKPGMKYAYRAGDGHEKNWSEIGTFTTERESNQDFMFLYTTDSQGTSKADFDIWNHTLEEGRKHFPQSEFILNAGDLVDNGDLEEQWGWFFGQAKGILMNYPLVPIVGNHESKKYDNFTMHFNLPTTANIGAKPEGSVYSFDYGNAHFMVLNTEYSGAKADDKDIYEKQVEWLRSEVAKTDKKWKVVFLHKSPYSVAKHVNDSDVKFYRENLTKVFDELGIDMVLGGHDHTYARSYQMYDNTPLKEFMPDANGQVIDPKGTLYVLTNAAGNKIYQPGKGPFTYAAKFGQPNKEMFTGVQVSNDTLSFEAFTTKTGGTTELYDKYSIKKSDVVANPVQAAQANLSKDGKLTLTWQAPKQGSAVTAYRIYEKNDLVRANWNATVQHVEDTQSYSYTLDNLDPNKSYSFVIRAVNGRTNSEPVVASTLKVSKVTVTFHGDTTTSKGFTWYTGLPSTNSDVQVVEKTSDTPDFTQALRASGRTKVSSNSMEEHVHKAEITGLKPNTAYYFRVGDESLHTWSEVGTFRTAPAGGAFTFIDLADTQAKTEDEAILSAETIEKAIATIPDATFFHINGDIVDKGTTEQQWDWLLGHSQKSLNHITIVPSAGNHEDKNNAFYEHFNVKEAPNSDTKTGAYYSYDYSNAHFIILNTNEDSDEYRNFTSAQVEWLKQDVAAAKAAGAQWIIVNIHKGPYTTSNHATDEDIMGQNGVRNKIVPTMAELGIDFVMQGHDHIYARTKPITSKGTAAKTEKITELFNGQRIEYTKNPDGTIYMIPSTAGPKVYYKNQSESLGDAYYNLFEVADESHGAKYGPDPNDPRRPMRSQVQNFVGITIDGNKLSAITYEIDQNKENAKPFIIDAFGILKQKSDNGNTGNNGGSNNGSGSKPSTNPGGTKPNTDGTKGTTDGKKDNNGSTTQPNTGKEGSHEGKPSKTVLKDIAGHWAASAIEQAVDRGIVTGYTDGTFRPKQAINRAEFSAMLARALQLNEAGNGLSFTDTKSIPAWAQPFVAQAQQSGIVKGYGDNTFRPAQNITRAELAVMVVRAAGLQVDQKAKLNVADAKEVPAWAAPYIAAGMKAGLLKGVANNRFAPNEHATRAEAVAMIISLLQVK</sequence>
<dbReference type="InterPro" id="IPR003961">
    <property type="entry name" value="FN3_dom"/>
</dbReference>
<dbReference type="SMART" id="SM00060">
    <property type="entry name" value="FN3"/>
    <property type="match status" value="2"/>
</dbReference>
<dbReference type="InterPro" id="IPR036116">
    <property type="entry name" value="FN3_sf"/>
</dbReference>
<feature type="region of interest" description="Disordered" evidence="2">
    <location>
        <begin position="1185"/>
        <end position="1247"/>
    </location>
</feature>
<evidence type="ECO:0000259" key="5">
    <source>
        <dbReference type="PROSITE" id="PS51272"/>
    </source>
</evidence>
<dbReference type="GO" id="GO:0046872">
    <property type="term" value="F:metal ion binding"/>
    <property type="evidence" value="ECO:0007669"/>
    <property type="project" value="InterPro"/>
</dbReference>
<comment type="caution">
    <text evidence="6">The sequence shown here is derived from an EMBL/GenBank/DDBJ whole genome shotgun (WGS) entry which is preliminary data.</text>
</comment>
<feature type="domain" description="Fibronectin type-III" evidence="4">
    <location>
        <begin position="656"/>
        <end position="751"/>
    </location>
</feature>
<dbReference type="Pfam" id="PF16656">
    <property type="entry name" value="Pur_ac_phosph_N"/>
    <property type="match status" value="2"/>
</dbReference>
<dbReference type="Proteomes" id="UP000015344">
    <property type="component" value="Unassembled WGS sequence"/>
</dbReference>
<dbReference type="PANTHER" id="PTHR45867:SF3">
    <property type="entry name" value="ACID PHOSPHATASE TYPE 7"/>
    <property type="match status" value="1"/>
</dbReference>
<dbReference type="SUPFAM" id="SSF49363">
    <property type="entry name" value="Purple acid phosphatase, N-terminal domain"/>
    <property type="match status" value="1"/>
</dbReference>
<dbReference type="PROSITE" id="PS51272">
    <property type="entry name" value="SLH"/>
    <property type="match status" value="3"/>
</dbReference>
<dbReference type="PROSITE" id="PS50853">
    <property type="entry name" value="FN3"/>
    <property type="match status" value="1"/>
</dbReference>
<evidence type="ECO:0000313" key="6">
    <source>
        <dbReference type="EMBL" id="EPY08990.1"/>
    </source>
</evidence>